<protein>
    <submittedName>
        <fullName evidence="5">Glutathione S-transferase</fullName>
    </submittedName>
</protein>
<feature type="region of interest" description="Disordered" evidence="2">
    <location>
        <begin position="229"/>
        <end position="274"/>
    </location>
</feature>
<dbReference type="Gene3D" id="3.40.30.10">
    <property type="entry name" value="Glutaredoxin"/>
    <property type="match status" value="1"/>
</dbReference>
<dbReference type="InterPro" id="IPR004045">
    <property type="entry name" value="Glutathione_S-Trfase_N"/>
</dbReference>
<dbReference type="SFLD" id="SFLDS00019">
    <property type="entry name" value="Glutathione_Transferase_(cytos"/>
    <property type="match status" value="1"/>
</dbReference>
<dbReference type="RefSeq" id="WP_200235843.1">
    <property type="nucleotide sequence ID" value="NZ_JAENGP010000008.1"/>
</dbReference>
<evidence type="ECO:0000256" key="2">
    <source>
        <dbReference type="SAM" id="MobiDB-lite"/>
    </source>
</evidence>
<dbReference type="InterPro" id="IPR010987">
    <property type="entry name" value="Glutathione-S-Trfase_C-like"/>
</dbReference>
<dbReference type="SUPFAM" id="SSF52833">
    <property type="entry name" value="Thioredoxin-like"/>
    <property type="match status" value="1"/>
</dbReference>
<feature type="domain" description="GST N-terminal" evidence="3">
    <location>
        <begin position="1"/>
        <end position="81"/>
    </location>
</feature>
<feature type="compositionally biased region" description="Low complexity" evidence="2">
    <location>
        <begin position="244"/>
        <end position="254"/>
    </location>
</feature>
<keyword evidence="6" id="KW-1185">Reference proteome</keyword>
<dbReference type="Proteomes" id="UP000635316">
    <property type="component" value="Unassembled WGS sequence"/>
</dbReference>
<dbReference type="Pfam" id="PF00043">
    <property type="entry name" value="GST_C"/>
    <property type="match status" value="1"/>
</dbReference>
<gene>
    <name evidence="5" type="ORF">JHL22_08195</name>
</gene>
<dbReference type="CDD" id="cd03046">
    <property type="entry name" value="GST_N_GTT1_like"/>
    <property type="match status" value="1"/>
</dbReference>
<organism evidence="5 6">
    <name type="scientific">Advenella mandrilli</name>
    <dbReference type="NCBI Taxonomy" id="2800330"/>
    <lineage>
        <taxon>Bacteria</taxon>
        <taxon>Pseudomonadati</taxon>
        <taxon>Pseudomonadota</taxon>
        <taxon>Betaproteobacteria</taxon>
        <taxon>Burkholderiales</taxon>
        <taxon>Alcaligenaceae</taxon>
    </lineage>
</organism>
<feature type="compositionally biased region" description="Basic and acidic residues" evidence="2">
    <location>
        <begin position="255"/>
        <end position="274"/>
    </location>
</feature>
<dbReference type="PANTHER" id="PTHR44051">
    <property type="entry name" value="GLUTATHIONE S-TRANSFERASE-RELATED"/>
    <property type="match status" value="1"/>
</dbReference>
<dbReference type="CDD" id="cd03189">
    <property type="entry name" value="GST_C_GTT1_like"/>
    <property type="match status" value="1"/>
</dbReference>
<comment type="similarity">
    <text evidence="1">Belongs to the GST superfamily.</text>
</comment>
<feature type="domain" description="GST C-terminal" evidence="4">
    <location>
        <begin position="87"/>
        <end position="235"/>
    </location>
</feature>
<name>A0ABS1EG12_9BURK</name>
<proteinExistence type="inferred from homology"/>
<feature type="compositionally biased region" description="Basic and acidic residues" evidence="2">
    <location>
        <begin position="229"/>
        <end position="238"/>
    </location>
</feature>
<dbReference type="InterPro" id="IPR004046">
    <property type="entry name" value="GST_C"/>
</dbReference>
<dbReference type="SUPFAM" id="SSF47616">
    <property type="entry name" value="GST C-terminal domain-like"/>
    <property type="match status" value="1"/>
</dbReference>
<accession>A0ABS1EG12</accession>
<dbReference type="Gene3D" id="1.20.1050.10">
    <property type="match status" value="1"/>
</dbReference>
<dbReference type="SFLD" id="SFLDG00358">
    <property type="entry name" value="Main_(cytGST)"/>
    <property type="match status" value="1"/>
</dbReference>
<dbReference type="PROSITE" id="PS50404">
    <property type="entry name" value="GST_NTER"/>
    <property type="match status" value="1"/>
</dbReference>
<dbReference type="SFLD" id="SFLDG01150">
    <property type="entry name" value="Main.1:_Beta-like"/>
    <property type="match status" value="1"/>
</dbReference>
<evidence type="ECO:0000259" key="4">
    <source>
        <dbReference type="PROSITE" id="PS50405"/>
    </source>
</evidence>
<evidence type="ECO:0000313" key="6">
    <source>
        <dbReference type="Proteomes" id="UP000635316"/>
    </source>
</evidence>
<dbReference type="EMBL" id="JAENGP010000008">
    <property type="protein sequence ID" value="MBK1781195.1"/>
    <property type="molecule type" value="Genomic_DNA"/>
</dbReference>
<evidence type="ECO:0000313" key="5">
    <source>
        <dbReference type="EMBL" id="MBK1781195.1"/>
    </source>
</evidence>
<comment type="caution">
    <text evidence="5">The sequence shown here is derived from an EMBL/GenBank/DDBJ whole genome shotgun (WGS) entry which is preliminary data.</text>
</comment>
<dbReference type="PROSITE" id="PS50405">
    <property type="entry name" value="GST_CTER"/>
    <property type="match status" value="1"/>
</dbReference>
<dbReference type="InterPro" id="IPR036282">
    <property type="entry name" value="Glutathione-S-Trfase_C_sf"/>
</dbReference>
<dbReference type="Pfam" id="PF02798">
    <property type="entry name" value="GST_N"/>
    <property type="match status" value="1"/>
</dbReference>
<reference evidence="5 6" key="1">
    <citation type="submission" date="2020-12" db="EMBL/GenBank/DDBJ databases">
        <authorList>
            <person name="Lu T."/>
            <person name="Wang Q."/>
            <person name="Han X."/>
        </authorList>
    </citation>
    <scope>NUCLEOTIDE SEQUENCE [LARGE SCALE GENOMIC DNA]</scope>
    <source>
        <strain evidence="5 6">WQ 585</strain>
    </source>
</reference>
<sequence length="274" mass="30677">MLTIHLLESSRSFRIVWLLEELGLSYQIKHHRRNAETSKADTSLHDIHPLGVAPVLNDNGLTLIESGAIIEYLLNHYDRSGLRPPIASADYNQYSMWMHFAEGSLMPALSKHQALLKMGTTRVPFFARSILKKAVNGTINANVVPEIEKKLNYIDTELGQHGWFCGSQFTAADIQMCYPLELAEARGCITADMQNIQSFLSAVQERPAYRIAKEKSGHLTLSLDHSVAEQHETDDNNDAKNGSADLNQANNNNHENTHDQEDQQAEKSSVDVKN</sequence>
<dbReference type="PANTHER" id="PTHR44051:SF9">
    <property type="entry name" value="GLUTATHIONE S-TRANSFERASE 1"/>
    <property type="match status" value="1"/>
</dbReference>
<dbReference type="InterPro" id="IPR040079">
    <property type="entry name" value="Glutathione_S-Trfase"/>
</dbReference>
<evidence type="ECO:0000259" key="3">
    <source>
        <dbReference type="PROSITE" id="PS50404"/>
    </source>
</evidence>
<evidence type="ECO:0000256" key="1">
    <source>
        <dbReference type="RuleBase" id="RU003494"/>
    </source>
</evidence>
<dbReference type="InterPro" id="IPR036249">
    <property type="entry name" value="Thioredoxin-like_sf"/>
</dbReference>